<dbReference type="AlphaFoldDB" id="A0A7Y0EUN0"/>
<dbReference type="EMBL" id="JAAIIF010000013">
    <property type="protein sequence ID" value="NMM96749.1"/>
    <property type="molecule type" value="Genomic_DNA"/>
</dbReference>
<gene>
    <name evidence="1" type="ORF">G1C98_1485</name>
</gene>
<name>A0A7Y0EUN0_9BIFI</name>
<protein>
    <submittedName>
        <fullName evidence="1">Bifunctional acetaldehyde-CoA/alcohol dehydrogenase</fullName>
    </submittedName>
</protein>
<keyword evidence="2" id="KW-1185">Reference proteome</keyword>
<proteinExistence type="predicted"/>
<reference evidence="1 2" key="1">
    <citation type="submission" date="2020-02" db="EMBL/GenBank/DDBJ databases">
        <title>Characterization of phylogenetic diversity of novel bifidobacterial species isolated in Czech ZOOs.</title>
        <authorList>
            <person name="Lugli G.A."/>
            <person name="Vera N.B."/>
            <person name="Ventura M."/>
        </authorList>
    </citation>
    <scope>NUCLEOTIDE SEQUENCE [LARGE SCALE GENOMIC DNA]</scope>
    <source>
        <strain evidence="1 2">DSM 109960</strain>
    </source>
</reference>
<comment type="caution">
    <text evidence="1">The sequence shown here is derived from an EMBL/GenBank/DDBJ whole genome shotgun (WGS) entry which is preliminary data.</text>
</comment>
<organism evidence="1 2">
    <name type="scientific">Bifidobacterium erythrocebi</name>
    <dbReference type="NCBI Taxonomy" id="2675325"/>
    <lineage>
        <taxon>Bacteria</taxon>
        <taxon>Bacillati</taxon>
        <taxon>Actinomycetota</taxon>
        <taxon>Actinomycetes</taxon>
        <taxon>Bifidobacteriales</taxon>
        <taxon>Bifidobacteriaceae</taxon>
        <taxon>Bifidobacterium</taxon>
    </lineage>
</organism>
<evidence type="ECO:0000313" key="1">
    <source>
        <dbReference type="EMBL" id="NMM96749.1"/>
    </source>
</evidence>
<dbReference type="Proteomes" id="UP000529710">
    <property type="component" value="Unassembled WGS sequence"/>
</dbReference>
<dbReference type="Gene3D" id="1.20.1090.10">
    <property type="entry name" value="Dehydroquinate synthase-like - alpha domain"/>
    <property type="match status" value="1"/>
</dbReference>
<dbReference type="SUPFAM" id="SSF56796">
    <property type="entry name" value="Dehydroquinate synthase-like"/>
    <property type="match status" value="1"/>
</dbReference>
<sequence length="105" mass="11860">MRDSLSEGVENLAKAVEDYRDNKLGMNRSFQECGVDEDFFWSILDQAGMRAYEDQCTPANPRIPLINDMKDIAVAAYYGVPQAEGHKIRVEREGEAATEETSERV</sequence>
<evidence type="ECO:0000313" key="2">
    <source>
        <dbReference type="Proteomes" id="UP000529710"/>
    </source>
</evidence>
<accession>A0A7Y0EUN0</accession>